<evidence type="ECO:0000313" key="3">
    <source>
        <dbReference type="Proteomes" id="UP000541444"/>
    </source>
</evidence>
<keyword evidence="3" id="KW-1185">Reference proteome</keyword>
<sequence length="627" mass="69570">MASSSAATTSNPSPDVVVLEAPHSYASVTAVKPILEEFASLVEEVVGIDNNKAKAKVGAKVTRTQQKETKGSVATLMAGFNKEGQSSEKENAKPNKMDMGVGEIKGNTMMNAEYFVAVNKFPNLIDDAFLISGNYTEKVGSETEEEGGLDLSDNTSCTIKVLEIVDDKRDETNFSDPEKDDGHVKDKGFVSDNELVKRMQSKVEGWHGRLLSSGGRPKKKWIVWEKMCKPTSEGGLGIRQLGDIQVTSSQLWRKIQPLIQIVQANTSWVLKEGDIDFWEANWTGEGTMEELTEIEVSQQINFKDIIQSNRTWDWSKLQHNIPESWKHILSQSILPVDELIQKYIALASKCCCCANGNVEGADHLFIHSNIATQMWNYFSKAHRRVFCLYVFYGRYGDLDAGKNGSANSFGKCEAGGVLRDHSGNLCLANYISLGPGSNITGELHEVKVEILLGLNSGVPTAILVPSTYLGKTRWRCLRILAKDKVKETDVGASVSAKQYRQYPTKDWILRSSIRNIYVESNLILRPVIEMETSPDMEALTSSRSAETDSVESTNIESTREDEVVLVQFPDFPSKLVSYPSNSDMFREFCKSKALVGGIWGNIVERAGRQFRDCTVVSGKNISFCCLI</sequence>
<reference evidence="2 3" key="1">
    <citation type="journal article" date="2020" name="IScience">
        <title>Genome Sequencing of the Endangered Kingdonia uniflora (Circaeasteraceae, Ranunculales) Reveals Potential Mechanisms of Evolutionary Specialization.</title>
        <authorList>
            <person name="Sun Y."/>
            <person name="Deng T."/>
            <person name="Zhang A."/>
            <person name="Moore M.J."/>
            <person name="Landis J.B."/>
            <person name="Lin N."/>
            <person name="Zhang H."/>
            <person name="Zhang X."/>
            <person name="Huang J."/>
            <person name="Zhang X."/>
            <person name="Sun H."/>
            <person name="Wang H."/>
        </authorList>
    </citation>
    <scope>NUCLEOTIDE SEQUENCE [LARGE SCALE GENOMIC DNA]</scope>
    <source>
        <strain evidence="2">TB1705</strain>
        <tissue evidence="2">Leaf</tissue>
    </source>
</reference>
<name>A0A7J7NJW3_9MAGN</name>
<dbReference type="AlphaFoldDB" id="A0A7J7NJW3"/>
<feature type="region of interest" description="Disordered" evidence="1">
    <location>
        <begin position="538"/>
        <end position="557"/>
    </location>
</feature>
<accession>A0A7J7NJW3</accession>
<gene>
    <name evidence="2" type="ORF">GIB67_031668</name>
</gene>
<proteinExistence type="predicted"/>
<comment type="caution">
    <text evidence="2">The sequence shown here is derived from an EMBL/GenBank/DDBJ whole genome shotgun (WGS) entry which is preliminary data.</text>
</comment>
<evidence type="ECO:0000256" key="1">
    <source>
        <dbReference type="SAM" id="MobiDB-lite"/>
    </source>
</evidence>
<evidence type="ECO:0000313" key="2">
    <source>
        <dbReference type="EMBL" id="KAF6167467.1"/>
    </source>
</evidence>
<dbReference type="EMBL" id="JACGCM010000724">
    <property type="protein sequence ID" value="KAF6167467.1"/>
    <property type="molecule type" value="Genomic_DNA"/>
</dbReference>
<dbReference type="OrthoDB" id="914170at2759"/>
<organism evidence="2 3">
    <name type="scientific">Kingdonia uniflora</name>
    <dbReference type="NCBI Taxonomy" id="39325"/>
    <lineage>
        <taxon>Eukaryota</taxon>
        <taxon>Viridiplantae</taxon>
        <taxon>Streptophyta</taxon>
        <taxon>Embryophyta</taxon>
        <taxon>Tracheophyta</taxon>
        <taxon>Spermatophyta</taxon>
        <taxon>Magnoliopsida</taxon>
        <taxon>Ranunculales</taxon>
        <taxon>Circaeasteraceae</taxon>
        <taxon>Kingdonia</taxon>
    </lineage>
</organism>
<dbReference type="Proteomes" id="UP000541444">
    <property type="component" value="Unassembled WGS sequence"/>
</dbReference>
<protein>
    <submittedName>
        <fullName evidence="2">Uncharacterized protein</fullName>
    </submittedName>
</protein>